<evidence type="ECO:0000259" key="1">
    <source>
        <dbReference type="Pfam" id="PF13723"/>
    </source>
</evidence>
<comment type="caution">
    <text evidence="2">The sequence shown here is derived from an EMBL/GenBank/DDBJ whole genome shotgun (WGS) entry which is preliminary data.</text>
</comment>
<name>A0A653KQH7_AERVE</name>
<dbReference type="EMBL" id="CABWLC010000004">
    <property type="protein sequence ID" value="VXA81639.1"/>
    <property type="molecule type" value="Genomic_DNA"/>
</dbReference>
<dbReference type="GO" id="GO:0016746">
    <property type="term" value="F:acyltransferase activity"/>
    <property type="evidence" value="ECO:0007669"/>
    <property type="project" value="InterPro"/>
</dbReference>
<organism evidence="2 3">
    <name type="scientific">Aeromonas veronii</name>
    <dbReference type="NCBI Taxonomy" id="654"/>
    <lineage>
        <taxon>Bacteria</taxon>
        <taxon>Pseudomonadati</taxon>
        <taxon>Pseudomonadota</taxon>
        <taxon>Gammaproteobacteria</taxon>
        <taxon>Aeromonadales</taxon>
        <taxon>Aeromonadaceae</taxon>
        <taxon>Aeromonas</taxon>
    </lineage>
</organism>
<sequence>MYKTPSFSIAESCALAPGLSTPEQWRSWAKKGFWPTQPPLATPHIPMMVARRMSLGGRLAVEVALDIMSRHAVEGAVFASRHGELDRSIGLLTALARAHSLSPTDFSQSVHNTAAGLTSIQGRQPIPMSSLAAGSGTFAAALQEAIGMLADGMERVLVVAFEGVLPTFNQPWLDDEPPPHAVALLLARGDEWQGEAVATDAGATGKGGALACWRALLTDTPQFRISDGRREWLWQRN</sequence>
<dbReference type="InterPro" id="IPR014030">
    <property type="entry name" value="Ketoacyl_synth_N"/>
</dbReference>
<evidence type="ECO:0000313" key="3">
    <source>
        <dbReference type="Proteomes" id="UP000439123"/>
    </source>
</evidence>
<gene>
    <name evidence="2" type="ORF">AERO8C_120136</name>
</gene>
<reference evidence="2 3" key="1">
    <citation type="submission" date="2019-10" db="EMBL/GenBank/DDBJ databases">
        <authorList>
            <person name="Karimi E."/>
        </authorList>
    </citation>
    <scope>NUCLEOTIDE SEQUENCE [LARGE SCALE GENOMIC DNA]</scope>
    <source>
        <strain evidence="2">Aeromonas sp. 8C</strain>
    </source>
</reference>
<dbReference type="SUPFAM" id="SSF53901">
    <property type="entry name" value="Thiolase-like"/>
    <property type="match status" value="1"/>
</dbReference>
<dbReference type="Proteomes" id="UP000439123">
    <property type="component" value="Unassembled WGS sequence"/>
</dbReference>
<dbReference type="InterPro" id="IPR016039">
    <property type="entry name" value="Thiolase-like"/>
</dbReference>
<evidence type="ECO:0000313" key="2">
    <source>
        <dbReference type="EMBL" id="VXA81639.1"/>
    </source>
</evidence>
<proteinExistence type="predicted"/>
<accession>A0A653KQH7</accession>
<dbReference type="AlphaFoldDB" id="A0A653KQH7"/>
<dbReference type="Pfam" id="PF13723">
    <property type="entry name" value="Ketoacyl-synt_2"/>
    <property type="match status" value="1"/>
</dbReference>
<protein>
    <submittedName>
        <fullName evidence="2">Contig_23, whole genome shotgun sequence</fullName>
    </submittedName>
</protein>
<feature type="domain" description="Beta-ketoacyl synthase-like N-terminal" evidence="1">
    <location>
        <begin position="25"/>
        <end position="235"/>
    </location>
</feature>